<dbReference type="EMBL" id="KR029603">
    <property type="protein sequence ID" value="AKH48360.1"/>
    <property type="molecule type" value="Genomic_DNA"/>
</dbReference>
<feature type="region of interest" description="Disordered" evidence="1">
    <location>
        <begin position="40"/>
        <end position="64"/>
    </location>
</feature>
<sequence length="89" mass="9585">MLWRPRSALLGGDQCHGRRSRGVGGDRDRGIARGRGVVDRLSRRPVSSHDVERVGSGVGQSGDIEPVATLRGRERRGDLGGRRGACLNL</sequence>
<proteinExistence type="predicted"/>
<feature type="compositionally biased region" description="Basic and acidic residues" evidence="1">
    <location>
        <begin position="40"/>
        <end position="53"/>
    </location>
</feature>
<accession>A0A0F7L8T3</accession>
<name>A0A0F7L8T3_9VIRU</name>
<reference evidence="2" key="1">
    <citation type="journal article" date="2015" name="Front. Microbiol.">
        <title>Combining genomic sequencing methods to explore viral diversity and reveal potential virus-host interactions.</title>
        <authorList>
            <person name="Chow C.E."/>
            <person name="Winget D.M."/>
            <person name="White R.A.III."/>
            <person name="Hallam S.J."/>
            <person name="Suttle C.A."/>
        </authorList>
    </citation>
    <scope>NUCLEOTIDE SEQUENCE</scope>
    <source>
        <strain evidence="2">Oxic1_8</strain>
    </source>
</reference>
<protein>
    <submittedName>
        <fullName evidence="2">Uncharacterized protein</fullName>
    </submittedName>
</protein>
<evidence type="ECO:0000256" key="1">
    <source>
        <dbReference type="SAM" id="MobiDB-lite"/>
    </source>
</evidence>
<reference evidence="2" key="2">
    <citation type="submission" date="2015-03" db="EMBL/GenBank/DDBJ databases">
        <authorList>
            <person name="Chow C.-E.T."/>
            <person name="Winget D.M."/>
            <person name="White R.A.III."/>
            <person name="Hallam S.J."/>
            <person name="Suttle C.A."/>
        </authorList>
    </citation>
    <scope>NUCLEOTIDE SEQUENCE</scope>
    <source>
        <strain evidence="2">Oxic1_8</strain>
    </source>
</reference>
<evidence type="ECO:0000313" key="2">
    <source>
        <dbReference type="EMBL" id="AKH48360.1"/>
    </source>
</evidence>
<organism evidence="2">
    <name type="scientific">uncultured marine virus</name>
    <dbReference type="NCBI Taxonomy" id="186617"/>
    <lineage>
        <taxon>Viruses</taxon>
        <taxon>environmental samples</taxon>
    </lineage>
</organism>